<evidence type="ECO:0000256" key="4">
    <source>
        <dbReference type="PROSITE-ProRule" id="PRU00134"/>
    </source>
</evidence>
<keyword evidence="2 4" id="KW-0863">Zinc-finger</keyword>
<dbReference type="GO" id="GO:0008270">
    <property type="term" value="F:zinc ion binding"/>
    <property type="evidence" value="ECO:0007669"/>
    <property type="project" value="UniProtKB-KW"/>
</dbReference>
<dbReference type="SUPFAM" id="SSF82199">
    <property type="entry name" value="SET domain"/>
    <property type="match status" value="1"/>
</dbReference>
<dbReference type="Gene3D" id="2.170.270.10">
    <property type="entry name" value="SET domain"/>
    <property type="match status" value="1"/>
</dbReference>
<dbReference type="Gene3D" id="6.10.140.2220">
    <property type="match status" value="2"/>
</dbReference>
<gene>
    <name evidence="7" type="primary">LOC105272371</name>
</gene>
<dbReference type="InterPro" id="IPR002893">
    <property type="entry name" value="Znf_MYND"/>
</dbReference>
<evidence type="ECO:0000313" key="7">
    <source>
        <dbReference type="RefSeq" id="XP_011312778.1"/>
    </source>
</evidence>
<sequence length="524" mass="59526">MYGDDICAVCKQSAQQKCSACKLVFYCSREHQRCHWKEHAKNCRSFKLQTNEILGRHYIATKRIEQGEVFLRERKPLVAGPPVDTPPVCLGCYGVLHADTAEPCHKCGWPLCRECKGHGPECQFTTQYRDSKVSITEFGCPHPTYRCINILRALALRDADPKTYKIILDLQGDCPIDDYDRGEQHKSLANFVKRFFKIDHIPLEEIIKIAGVLQINGQEVPTTEPPHIAVYDLTSYLEHSCHANSSKSFTEKDGLIIRAAIAINKGDHISMCYTDPLWGVTNRRHYLLQTKFFHCQCARCSDPTEFGTMFNGLKCSKNNCCGTMLPPTFLVKSTEKYPDYTCSICEEVIPWEAVDVKLEKIGIELSSMTKNNVDECRRFLSKYSRILHENHFYMVDVKLAMSQMIGQQSGGLPAVSDEMLNEKISLCKKLDQLFKILMPAEVRLRGLVLFEIHAAMAEFGRRQGPDQLRGMLMLSRTALKDAYELLRLEPEILPEGKIARIADKNLMEMEAIIKTLCAKANALI</sequence>
<reference evidence="7" key="1">
    <citation type="submission" date="2025-08" db="UniProtKB">
        <authorList>
            <consortium name="RefSeq"/>
        </authorList>
    </citation>
    <scope>IDENTIFICATION</scope>
    <source>
        <strain evidence="7">USDA-PBARC FA_bdor</strain>
        <tissue evidence="7">Whole organism</tissue>
    </source>
</reference>
<dbReference type="KEGG" id="fas:105272371"/>
<evidence type="ECO:0000256" key="2">
    <source>
        <dbReference type="ARBA" id="ARBA00022771"/>
    </source>
</evidence>
<keyword evidence="3" id="KW-0862">Zinc</keyword>
<dbReference type="InterPro" id="IPR046341">
    <property type="entry name" value="SET_dom_sf"/>
</dbReference>
<dbReference type="Pfam" id="PF01753">
    <property type="entry name" value="zf-MYND"/>
    <property type="match status" value="1"/>
</dbReference>
<name>A0A9R1TPK9_9HYME</name>
<accession>A0A9R1TPK9</accession>
<feature type="domain" description="MYND-type" evidence="5">
    <location>
        <begin position="7"/>
        <end position="43"/>
    </location>
</feature>
<organism evidence="6 7">
    <name type="scientific">Fopius arisanus</name>
    <dbReference type="NCBI Taxonomy" id="64838"/>
    <lineage>
        <taxon>Eukaryota</taxon>
        <taxon>Metazoa</taxon>
        <taxon>Ecdysozoa</taxon>
        <taxon>Arthropoda</taxon>
        <taxon>Hexapoda</taxon>
        <taxon>Insecta</taxon>
        <taxon>Pterygota</taxon>
        <taxon>Neoptera</taxon>
        <taxon>Endopterygota</taxon>
        <taxon>Hymenoptera</taxon>
        <taxon>Apocrita</taxon>
        <taxon>Ichneumonoidea</taxon>
        <taxon>Braconidae</taxon>
        <taxon>Opiinae</taxon>
        <taxon>Fopius</taxon>
    </lineage>
</organism>
<evidence type="ECO:0000256" key="1">
    <source>
        <dbReference type="ARBA" id="ARBA00022723"/>
    </source>
</evidence>
<dbReference type="Proteomes" id="UP000694866">
    <property type="component" value="Unplaced"/>
</dbReference>
<proteinExistence type="predicted"/>
<dbReference type="GeneID" id="105272371"/>
<dbReference type="PANTHER" id="PTHR46455:SF4">
    <property type="entry name" value="GH11294P"/>
    <property type="match status" value="1"/>
</dbReference>
<evidence type="ECO:0000313" key="6">
    <source>
        <dbReference type="Proteomes" id="UP000694866"/>
    </source>
</evidence>
<dbReference type="PROSITE" id="PS01360">
    <property type="entry name" value="ZF_MYND_1"/>
    <property type="match status" value="1"/>
</dbReference>
<dbReference type="Gene3D" id="1.10.220.160">
    <property type="match status" value="1"/>
</dbReference>
<dbReference type="PANTHER" id="PTHR46455">
    <property type="entry name" value="SET AND MYND DOMAIN CONTAINING, ARTHROPOD-SPECIFIC, MEMBER 4, ISOFORM A"/>
    <property type="match status" value="1"/>
</dbReference>
<dbReference type="OrthoDB" id="5952526at2759"/>
<dbReference type="CDD" id="cd20071">
    <property type="entry name" value="SET_SMYD"/>
    <property type="match status" value="1"/>
</dbReference>
<dbReference type="PROSITE" id="PS50865">
    <property type="entry name" value="ZF_MYND_2"/>
    <property type="match status" value="1"/>
</dbReference>
<keyword evidence="1" id="KW-0479">Metal-binding</keyword>
<dbReference type="AlphaFoldDB" id="A0A9R1TPK9"/>
<evidence type="ECO:0000259" key="5">
    <source>
        <dbReference type="PROSITE" id="PS50865"/>
    </source>
</evidence>
<dbReference type="RefSeq" id="XP_011312778.1">
    <property type="nucleotide sequence ID" value="XM_011314476.1"/>
</dbReference>
<dbReference type="SUPFAM" id="SSF144232">
    <property type="entry name" value="HIT/MYND zinc finger-like"/>
    <property type="match status" value="1"/>
</dbReference>
<keyword evidence="6" id="KW-1185">Reference proteome</keyword>
<dbReference type="InterPro" id="IPR053010">
    <property type="entry name" value="SET_SmydA-8"/>
</dbReference>
<protein>
    <submittedName>
        <fullName evidence="7">Protein msta, isoform A-like</fullName>
    </submittedName>
</protein>
<evidence type="ECO:0000256" key="3">
    <source>
        <dbReference type="ARBA" id="ARBA00022833"/>
    </source>
</evidence>